<dbReference type="Proteomes" id="UP000002420">
    <property type="component" value="Chromosome"/>
</dbReference>
<dbReference type="STRING" id="398767.Glov_2727"/>
<reference evidence="1 2" key="1">
    <citation type="submission" date="2008-05" db="EMBL/GenBank/DDBJ databases">
        <title>Complete sequence of chromosome of Geobacter lovleyi SZ.</title>
        <authorList>
            <consortium name="US DOE Joint Genome Institute"/>
            <person name="Lucas S."/>
            <person name="Copeland A."/>
            <person name="Lapidus A."/>
            <person name="Glavina del Rio T."/>
            <person name="Dalin E."/>
            <person name="Tice H."/>
            <person name="Bruce D."/>
            <person name="Goodwin L."/>
            <person name="Pitluck S."/>
            <person name="Chertkov O."/>
            <person name="Meincke L."/>
            <person name="Brettin T."/>
            <person name="Detter J.C."/>
            <person name="Han C."/>
            <person name="Tapia R."/>
            <person name="Kuske C.R."/>
            <person name="Schmutz J."/>
            <person name="Larimer F."/>
            <person name="Land M."/>
            <person name="Hauser L."/>
            <person name="Kyrpides N."/>
            <person name="Mikhailova N."/>
            <person name="Sung Y."/>
            <person name="Fletcher K.E."/>
            <person name="Ritalahti K.M."/>
            <person name="Loeffler F.E."/>
            <person name="Richardson P."/>
        </authorList>
    </citation>
    <scope>NUCLEOTIDE SEQUENCE [LARGE SCALE GENOMIC DNA]</scope>
    <source>
        <strain evidence="2">ATCC BAA-1151 / DSM 17278 / SZ</strain>
    </source>
</reference>
<evidence type="ECO:0000313" key="1">
    <source>
        <dbReference type="EMBL" id="ACD96440.1"/>
    </source>
</evidence>
<keyword evidence="2" id="KW-1185">Reference proteome</keyword>
<dbReference type="HOGENOM" id="CLU_3365181_0_0_7"/>
<name>B3E7C3_TRIL1</name>
<dbReference type="KEGG" id="glo:Glov_2727"/>
<sequence length="35" mass="3619">MLSNPWSGALYGAAAGLFLALVPGETDTKKPEDTP</sequence>
<gene>
    <name evidence="1" type="ordered locus">Glov_2727</name>
</gene>
<proteinExistence type="predicted"/>
<dbReference type="EMBL" id="CP001089">
    <property type="protein sequence ID" value="ACD96440.1"/>
    <property type="molecule type" value="Genomic_DNA"/>
</dbReference>
<evidence type="ECO:0000313" key="2">
    <source>
        <dbReference type="Proteomes" id="UP000002420"/>
    </source>
</evidence>
<accession>B3E7C3</accession>
<protein>
    <submittedName>
        <fullName evidence="1">Uncharacterized protein</fullName>
    </submittedName>
</protein>
<dbReference type="AlphaFoldDB" id="B3E7C3"/>
<organism evidence="1 2">
    <name type="scientific">Trichlorobacter lovleyi (strain ATCC BAA-1151 / DSM 17278 / SZ)</name>
    <name type="common">Geobacter lovleyi</name>
    <dbReference type="NCBI Taxonomy" id="398767"/>
    <lineage>
        <taxon>Bacteria</taxon>
        <taxon>Pseudomonadati</taxon>
        <taxon>Thermodesulfobacteriota</taxon>
        <taxon>Desulfuromonadia</taxon>
        <taxon>Geobacterales</taxon>
        <taxon>Geobacteraceae</taxon>
        <taxon>Trichlorobacter</taxon>
    </lineage>
</organism>